<feature type="region of interest" description="Disordered" evidence="1">
    <location>
        <begin position="32"/>
        <end position="53"/>
    </location>
</feature>
<dbReference type="RefSeq" id="WP_137266514.1">
    <property type="nucleotide sequence ID" value="NZ_SZUA01000002.1"/>
</dbReference>
<dbReference type="PROSITE" id="PS00018">
    <property type="entry name" value="EF_HAND_1"/>
    <property type="match status" value="1"/>
</dbReference>
<feature type="compositionally biased region" description="Polar residues" evidence="1">
    <location>
        <begin position="80"/>
        <end position="95"/>
    </location>
</feature>
<dbReference type="Proteomes" id="UP000308707">
    <property type="component" value="Unassembled WGS sequence"/>
</dbReference>
<proteinExistence type="predicted"/>
<feature type="domain" description="EF-hand" evidence="3">
    <location>
        <begin position="57"/>
        <end position="92"/>
    </location>
</feature>
<dbReference type="OrthoDB" id="6089795at2"/>
<evidence type="ECO:0000256" key="1">
    <source>
        <dbReference type="SAM" id="MobiDB-lite"/>
    </source>
</evidence>
<feature type="chain" id="PRO_5021018012" description="EF-hand domain-containing protein" evidence="2">
    <location>
        <begin position="23"/>
        <end position="95"/>
    </location>
</feature>
<evidence type="ECO:0000259" key="3">
    <source>
        <dbReference type="PROSITE" id="PS50222"/>
    </source>
</evidence>
<sequence length="95" mass="10402">MPAYSRYFLAAILLAASATACAQNGERGAQARQKMQERLKAADANQDGYIDRKEADAGLPRVAKNFDALDKDQDGRLSTGELQQAAQNARQRFGR</sequence>
<dbReference type="EMBL" id="SZUA01000002">
    <property type="protein sequence ID" value="TKR30085.1"/>
    <property type="molecule type" value="Genomic_DNA"/>
</dbReference>
<evidence type="ECO:0000313" key="5">
    <source>
        <dbReference type="Proteomes" id="UP000308707"/>
    </source>
</evidence>
<dbReference type="Pfam" id="PF13202">
    <property type="entry name" value="EF-hand_5"/>
    <property type="match status" value="2"/>
</dbReference>
<dbReference type="AlphaFoldDB" id="A0A4U5JLP0"/>
<evidence type="ECO:0000313" key="4">
    <source>
        <dbReference type="EMBL" id="TKR30085.1"/>
    </source>
</evidence>
<accession>A0A4U5JLP0</accession>
<organism evidence="4 5">
    <name type="scientific">Luteimonas gilva</name>
    <dbReference type="NCBI Taxonomy" id="2572684"/>
    <lineage>
        <taxon>Bacteria</taxon>
        <taxon>Pseudomonadati</taxon>
        <taxon>Pseudomonadota</taxon>
        <taxon>Gammaproteobacteria</taxon>
        <taxon>Lysobacterales</taxon>
        <taxon>Lysobacteraceae</taxon>
        <taxon>Luteimonas</taxon>
    </lineage>
</organism>
<keyword evidence="2" id="KW-0732">Signal</keyword>
<dbReference type="InterPro" id="IPR011992">
    <property type="entry name" value="EF-hand-dom_pair"/>
</dbReference>
<feature type="region of interest" description="Disordered" evidence="1">
    <location>
        <begin position="70"/>
        <end position="95"/>
    </location>
</feature>
<dbReference type="Gene3D" id="1.10.238.10">
    <property type="entry name" value="EF-hand"/>
    <property type="match status" value="1"/>
</dbReference>
<dbReference type="SUPFAM" id="SSF47473">
    <property type="entry name" value="EF-hand"/>
    <property type="match status" value="1"/>
</dbReference>
<feature type="signal peptide" evidence="2">
    <location>
        <begin position="1"/>
        <end position="22"/>
    </location>
</feature>
<reference evidence="4 5" key="1">
    <citation type="submission" date="2019-04" db="EMBL/GenBank/DDBJ databases">
        <title>Reference strain of H23.</title>
        <authorList>
            <person name="Luo X."/>
        </authorList>
    </citation>
    <scope>NUCLEOTIDE SEQUENCE [LARGE SCALE GENOMIC DNA]</scope>
    <source>
        <strain evidence="4 5">H23</strain>
    </source>
</reference>
<dbReference type="InterPro" id="IPR002048">
    <property type="entry name" value="EF_hand_dom"/>
</dbReference>
<dbReference type="PROSITE" id="PS50222">
    <property type="entry name" value="EF_HAND_2"/>
    <property type="match status" value="1"/>
</dbReference>
<dbReference type="InterPro" id="IPR018247">
    <property type="entry name" value="EF_Hand_1_Ca_BS"/>
</dbReference>
<evidence type="ECO:0000256" key="2">
    <source>
        <dbReference type="SAM" id="SignalP"/>
    </source>
</evidence>
<name>A0A4U5JLP0_9GAMM</name>
<keyword evidence="5" id="KW-1185">Reference proteome</keyword>
<gene>
    <name evidence="4" type="ORF">FCE95_08040</name>
</gene>
<dbReference type="GO" id="GO:0005509">
    <property type="term" value="F:calcium ion binding"/>
    <property type="evidence" value="ECO:0007669"/>
    <property type="project" value="InterPro"/>
</dbReference>
<comment type="caution">
    <text evidence="4">The sequence shown here is derived from an EMBL/GenBank/DDBJ whole genome shotgun (WGS) entry which is preliminary data.</text>
</comment>
<protein>
    <recommendedName>
        <fullName evidence="3">EF-hand domain-containing protein</fullName>
    </recommendedName>
</protein>
<dbReference type="PROSITE" id="PS51257">
    <property type="entry name" value="PROKAR_LIPOPROTEIN"/>
    <property type="match status" value="1"/>
</dbReference>